<evidence type="ECO:0000256" key="1">
    <source>
        <dbReference type="SAM" id="MobiDB-lite"/>
    </source>
</evidence>
<reference evidence="3" key="1">
    <citation type="journal article" date="2020" name="bioRxiv">
        <title>Comparative genomics of Chlamydomonas.</title>
        <authorList>
            <person name="Craig R.J."/>
            <person name="Hasan A.R."/>
            <person name="Ness R.W."/>
            <person name="Keightley P.D."/>
        </authorList>
    </citation>
    <scope>NUCLEOTIDE SEQUENCE</scope>
    <source>
        <strain evidence="3">CCAP 11/70</strain>
    </source>
</reference>
<dbReference type="InterPro" id="IPR051044">
    <property type="entry name" value="MAG_DAG_Lipase"/>
</dbReference>
<feature type="compositionally biased region" description="Low complexity" evidence="1">
    <location>
        <begin position="411"/>
        <end position="425"/>
    </location>
</feature>
<evidence type="ECO:0000313" key="3">
    <source>
        <dbReference type="EMBL" id="KAG2485920.1"/>
    </source>
</evidence>
<feature type="compositionally biased region" description="Low complexity" evidence="1">
    <location>
        <begin position="597"/>
        <end position="616"/>
    </location>
</feature>
<feature type="region of interest" description="Disordered" evidence="1">
    <location>
        <begin position="334"/>
        <end position="377"/>
    </location>
</feature>
<feature type="compositionally biased region" description="Low complexity" evidence="1">
    <location>
        <begin position="475"/>
        <end position="487"/>
    </location>
</feature>
<dbReference type="SUPFAM" id="SSF53474">
    <property type="entry name" value="alpha/beta-Hydrolases"/>
    <property type="match status" value="1"/>
</dbReference>
<feature type="region of interest" description="Disordered" evidence="1">
    <location>
        <begin position="475"/>
        <end position="571"/>
    </location>
</feature>
<name>A0A836BR83_9CHLO</name>
<feature type="compositionally biased region" description="Gly residues" evidence="1">
    <location>
        <begin position="641"/>
        <end position="657"/>
    </location>
</feature>
<feature type="compositionally biased region" description="Low complexity" evidence="1">
    <location>
        <begin position="362"/>
        <end position="377"/>
    </location>
</feature>
<dbReference type="Pfam" id="PF12146">
    <property type="entry name" value="Hydrolase_4"/>
    <property type="match status" value="1"/>
</dbReference>
<feature type="region of interest" description="Disordered" evidence="1">
    <location>
        <begin position="409"/>
        <end position="447"/>
    </location>
</feature>
<organism evidence="3 4">
    <name type="scientific">Edaphochlamys debaryana</name>
    <dbReference type="NCBI Taxonomy" id="47281"/>
    <lineage>
        <taxon>Eukaryota</taxon>
        <taxon>Viridiplantae</taxon>
        <taxon>Chlorophyta</taxon>
        <taxon>core chlorophytes</taxon>
        <taxon>Chlorophyceae</taxon>
        <taxon>CS clade</taxon>
        <taxon>Chlamydomonadales</taxon>
        <taxon>Chlamydomonadales incertae sedis</taxon>
        <taxon>Edaphochlamys</taxon>
    </lineage>
</organism>
<protein>
    <recommendedName>
        <fullName evidence="2">Serine aminopeptidase S33 domain-containing protein</fullName>
    </recommendedName>
</protein>
<feature type="domain" description="Serine aminopeptidase S33" evidence="2">
    <location>
        <begin position="90"/>
        <end position="316"/>
    </location>
</feature>
<keyword evidence="4" id="KW-1185">Reference proteome</keyword>
<dbReference type="OrthoDB" id="2498029at2759"/>
<comment type="caution">
    <text evidence="3">The sequence shown here is derived from an EMBL/GenBank/DDBJ whole genome shotgun (WGS) entry which is preliminary data.</text>
</comment>
<sequence length="684" mass="69761">MGFGCLSSGGQVVPESNFDHSSDYLGPRGYEKKLISKRGVPIHGYFWPANPEVPLLGVVQLAHGNGTYCCFDFLRFQGPGLPNLYVGSWVASLNAAGWAVAGADHVGFGRSGGVRAHCGAFQEHVDNLLLLADHVRSSGGEAFPASRRPHFLLAHSMGGLAAVMAALQQPGRFAGLVLLAPLLSLARRAAEVAGMRPLLSLLSALVPRMQLGPGPHQVVRHQPWIFDAWDADPYVYSGRLRARVAATYLAAAEALAGPGPGGMGGPGLALPLLLFQSERDTHVEPEGSRELARRAPSKDKTLRMLTAPWHVLTKEEGWEALRDETLDWLAVRAGPAPGGEAQAQAAEQAVRQEPEARREPGAAEAAAGAASASSAVEPASGTAEDAAGVACASVAVDAGADAGGRFLRRTGSSGVRASHSSSLGRGACGGEGVGEAVSASGGDSERGLDVRSGASALASAGFDLEALLPPSRLASASSLGGAASPSRTSMEGPFARARHPAGGSPTRNATGRSRLGGTLGLGQVAEAGEERPGSSPLPQPQPALLELPPSRFGSDGAAQVSEAEEEARRAATEAVRRARLWGARGSCSPPPSGCGSGPLPVLVGSGPPSGRWRPGSLEAAGPRQARRRSVGASPRELERAAGGGGGGPGAGAEGGVAWGYASQPLSVRSRLPPLGASPLPSLPE</sequence>
<accession>A0A836BR83</accession>
<feature type="compositionally biased region" description="Basic and acidic residues" evidence="1">
    <location>
        <begin position="350"/>
        <end position="361"/>
    </location>
</feature>
<evidence type="ECO:0000313" key="4">
    <source>
        <dbReference type="Proteomes" id="UP000612055"/>
    </source>
</evidence>
<gene>
    <name evidence="3" type="ORF">HYH03_015364</name>
</gene>
<dbReference type="Proteomes" id="UP000612055">
    <property type="component" value="Unassembled WGS sequence"/>
</dbReference>
<dbReference type="EMBL" id="JAEHOE010000120">
    <property type="protein sequence ID" value="KAG2485920.1"/>
    <property type="molecule type" value="Genomic_DNA"/>
</dbReference>
<feature type="compositionally biased region" description="Low complexity" evidence="1">
    <location>
        <begin position="334"/>
        <end position="349"/>
    </location>
</feature>
<dbReference type="Gene3D" id="3.40.50.1820">
    <property type="entry name" value="alpha/beta hydrolase"/>
    <property type="match status" value="1"/>
</dbReference>
<dbReference type="PANTHER" id="PTHR11614">
    <property type="entry name" value="PHOSPHOLIPASE-RELATED"/>
    <property type="match status" value="1"/>
</dbReference>
<proteinExistence type="predicted"/>
<evidence type="ECO:0000259" key="2">
    <source>
        <dbReference type="Pfam" id="PF12146"/>
    </source>
</evidence>
<feature type="region of interest" description="Disordered" evidence="1">
    <location>
        <begin position="583"/>
        <end position="657"/>
    </location>
</feature>
<dbReference type="AlphaFoldDB" id="A0A836BR83"/>
<dbReference type="InterPro" id="IPR029058">
    <property type="entry name" value="AB_hydrolase_fold"/>
</dbReference>
<dbReference type="InterPro" id="IPR022742">
    <property type="entry name" value="Hydrolase_4"/>
</dbReference>